<evidence type="ECO:0000313" key="3">
    <source>
        <dbReference type="EMBL" id="MEW9571413.1"/>
    </source>
</evidence>
<dbReference type="RefSeq" id="WP_367853453.1">
    <property type="nucleotide sequence ID" value="NZ_JBFOHK010000001.1"/>
</dbReference>
<dbReference type="Proteomes" id="UP001556220">
    <property type="component" value="Unassembled WGS sequence"/>
</dbReference>
<feature type="domain" description="DUF4398" evidence="2">
    <location>
        <begin position="46"/>
        <end position="120"/>
    </location>
</feature>
<accession>A0ABV3QC44</accession>
<evidence type="ECO:0000313" key="4">
    <source>
        <dbReference type="Proteomes" id="UP001556220"/>
    </source>
</evidence>
<protein>
    <submittedName>
        <fullName evidence="3">DUF4398 domain-containing protein</fullName>
    </submittedName>
</protein>
<gene>
    <name evidence="3" type="ORF">ABQJ54_06600</name>
</gene>
<feature type="region of interest" description="Disordered" evidence="1">
    <location>
        <begin position="152"/>
        <end position="220"/>
    </location>
</feature>
<sequence>MVHISPSSIRRPALPRRPARQSVLAGLLVGGLLLAGCASVPPPNDAMNLAQSQLQAARDAGAADYDPVDLGFAQDKFQQAQGAMADRKYDLAADLAAESRADAELARVKANLGAARAQIQSKMNANAELREQGAQAAAAAAAEFAKPLPMPATAGSAPAPAGSGALPPAAPVEDMPAPSASVLSAPPSGQGFQTVPTQTPPSNGQDSNATQGFQPAGGQP</sequence>
<feature type="compositionally biased region" description="Low complexity" evidence="1">
    <location>
        <begin position="152"/>
        <end position="167"/>
    </location>
</feature>
<evidence type="ECO:0000256" key="1">
    <source>
        <dbReference type="SAM" id="MobiDB-lite"/>
    </source>
</evidence>
<feature type="compositionally biased region" description="Polar residues" evidence="1">
    <location>
        <begin position="190"/>
        <end position="213"/>
    </location>
</feature>
<keyword evidence="4" id="KW-1185">Reference proteome</keyword>
<dbReference type="Pfam" id="PF14346">
    <property type="entry name" value="DUF4398"/>
    <property type="match status" value="1"/>
</dbReference>
<comment type="caution">
    <text evidence="3">The sequence shown here is derived from an EMBL/GenBank/DDBJ whole genome shotgun (WGS) entry which is preliminary data.</text>
</comment>
<feature type="compositionally biased region" description="Low complexity" evidence="1">
    <location>
        <begin position="176"/>
        <end position="188"/>
    </location>
</feature>
<dbReference type="Gene3D" id="1.20.1270.390">
    <property type="match status" value="1"/>
</dbReference>
<organism evidence="3 4">
    <name type="scientific">Rhodanobacter lycopersici</name>
    <dbReference type="NCBI Taxonomy" id="3162487"/>
    <lineage>
        <taxon>Bacteria</taxon>
        <taxon>Pseudomonadati</taxon>
        <taxon>Pseudomonadota</taxon>
        <taxon>Gammaproteobacteria</taxon>
        <taxon>Lysobacterales</taxon>
        <taxon>Rhodanobacteraceae</taxon>
        <taxon>Rhodanobacter</taxon>
    </lineage>
</organism>
<name>A0ABV3QC44_9GAMM</name>
<dbReference type="InterPro" id="IPR025511">
    <property type="entry name" value="DUF4398"/>
</dbReference>
<proteinExistence type="predicted"/>
<evidence type="ECO:0000259" key="2">
    <source>
        <dbReference type="Pfam" id="PF14346"/>
    </source>
</evidence>
<dbReference type="EMBL" id="JBFOHK010000001">
    <property type="protein sequence ID" value="MEW9571413.1"/>
    <property type="molecule type" value="Genomic_DNA"/>
</dbReference>
<reference evidence="3 4" key="1">
    <citation type="submission" date="2024-06" db="EMBL/GenBank/DDBJ databases">
        <authorList>
            <person name="Woo H."/>
        </authorList>
    </citation>
    <scope>NUCLEOTIDE SEQUENCE [LARGE SCALE GENOMIC DNA]</scope>
    <source>
        <strain evidence="3 4">Si-c</strain>
    </source>
</reference>